<evidence type="ECO:0000256" key="3">
    <source>
        <dbReference type="ARBA" id="ARBA00023002"/>
    </source>
</evidence>
<accession>A0A084JR32</accession>
<dbReference type="RefSeq" id="WP_038277750.1">
    <property type="nucleotide sequence ID" value="NZ_JPME01000004.1"/>
</dbReference>
<keyword evidence="6" id="KW-1185">Reference proteome</keyword>
<dbReference type="InterPro" id="IPR016169">
    <property type="entry name" value="FAD-bd_PCMH_sub2"/>
</dbReference>
<keyword evidence="3" id="KW-0560">Oxidoreductase</keyword>
<comment type="caution">
    <text evidence="5">The sequence shown here is derived from an EMBL/GenBank/DDBJ whole genome shotgun (WGS) entry which is preliminary data.</text>
</comment>
<dbReference type="Pfam" id="PF00941">
    <property type="entry name" value="FAD_binding_5"/>
    <property type="match status" value="1"/>
</dbReference>
<reference evidence="5 6" key="1">
    <citation type="submission" date="2014-07" db="EMBL/GenBank/DDBJ databases">
        <title>Draft genome of Clostridium celerecrescens 152B isolated from sediments associated with methane hydrate from Krishna Godavari basin.</title>
        <authorList>
            <person name="Honkalas V.S."/>
            <person name="Dabir A.P."/>
            <person name="Arora P."/>
            <person name="Dhakephalkar P.K."/>
        </authorList>
    </citation>
    <scope>NUCLEOTIDE SEQUENCE [LARGE SCALE GENOMIC DNA]</scope>
    <source>
        <strain evidence="5 6">152B</strain>
    </source>
</reference>
<dbReference type="OrthoDB" id="9803647at2"/>
<dbReference type="Proteomes" id="UP000028525">
    <property type="component" value="Unassembled WGS sequence"/>
</dbReference>
<dbReference type="InterPro" id="IPR002346">
    <property type="entry name" value="Mopterin_DH_FAD-bd"/>
</dbReference>
<evidence type="ECO:0000313" key="6">
    <source>
        <dbReference type="Proteomes" id="UP000028525"/>
    </source>
</evidence>
<sequence>MIRFKNYVKAENLEEAFALNQKKSSVIGGGMMWLKVQSRVKMTLVDLSGLGLDGIEEKEDEFSIGAMCTLRQLETHEGLNACFNGVFKECTRSIVGVQFRNGATVGGSVFGRFGFSDIITCLLALDTYVELYKGGLVPLEEFCRMKSNRDILVRIHIKKDGRRAVYASQRMSKTDFPVIACCAAQKAGKFYVSVGARPAKAELVVLEENQDCLKEELAKRASERFTYGTNMRGSGAYRKNLAEIYIKRLLEALEQEER</sequence>
<dbReference type="SUPFAM" id="SSF56176">
    <property type="entry name" value="FAD-binding/transporter-associated domain-like"/>
    <property type="match status" value="1"/>
</dbReference>
<evidence type="ECO:0000313" key="5">
    <source>
        <dbReference type="EMBL" id="KEZ91416.1"/>
    </source>
</evidence>
<dbReference type="GO" id="GO:0016491">
    <property type="term" value="F:oxidoreductase activity"/>
    <property type="evidence" value="ECO:0007669"/>
    <property type="project" value="UniProtKB-KW"/>
</dbReference>
<dbReference type="InterPro" id="IPR051312">
    <property type="entry name" value="Diverse_Substr_Oxidored"/>
</dbReference>
<dbReference type="PANTHER" id="PTHR42659:SF2">
    <property type="entry name" value="XANTHINE DEHYDROGENASE SUBUNIT C-RELATED"/>
    <property type="match status" value="1"/>
</dbReference>
<feature type="domain" description="FAD-binding PCMH-type" evidence="4">
    <location>
        <begin position="1"/>
        <end position="162"/>
    </location>
</feature>
<dbReference type="GO" id="GO:0071949">
    <property type="term" value="F:FAD binding"/>
    <property type="evidence" value="ECO:0007669"/>
    <property type="project" value="InterPro"/>
</dbReference>
<evidence type="ECO:0000256" key="2">
    <source>
        <dbReference type="ARBA" id="ARBA00022827"/>
    </source>
</evidence>
<dbReference type="Gene3D" id="3.30.465.10">
    <property type="match status" value="1"/>
</dbReference>
<name>A0A084JR32_9FIRM</name>
<keyword evidence="2" id="KW-0274">FAD</keyword>
<dbReference type="InterPro" id="IPR016166">
    <property type="entry name" value="FAD-bd_PCMH"/>
</dbReference>
<dbReference type="PANTHER" id="PTHR42659">
    <property type="entry name" value="XANTHINE DEHYDROGENASE SUBUNIT C-RELATED"/>
    <property type="match status" value="1"/>
</dbReference>
<organism evidence="5 6">
    <name type="scientific">Lacrimispora celerecrescens</name>
    <dbReference type="NCBI Taxonomy" id="29354"/>
    <lineage>
        <taxon>Bacteria</taxon>
        <taxon>Bacillati</taxon>
        <taxon>Bacillota</taxon>
        <taxon>Clostridia</taxon>
        <taxon>Lachnospirales</taxon>
        <taxon>Lachnospiraceae</taxon>
        <taxon>Lacrimispora</taxon>
    </lineage>
</organism>
<dbReference type="InterPro" id="IPR036318">
    <property type="entry name" value="FAD-bd_PCMH-like_sf"/>
</dbReference>
<dbReference type="STRING" id="29354.IO98_03085"/>
<dbReference type="PROSITE" id="PS51387">
    <property type="entry name" value="FAD_PCMH"/>
    <property type="match status" value="1"/>
</dbReference>
<protein>
    <submittedName>
        <fullName evidence="5">Molybdopterin dehydrogenase</fullName>
    </submittedName>
</protein>
<keyword evidence="1" id="KW-0285">Flavoprotein</keyword>
<dbReference type="EMBL" id="JPME01000004">
    <property type="protein sequence ID" value="KEZ91416.1"/>
    <property type="molecule type" value="Genomic_DNA"/>
</dbReference>
<evidence type="ECO:0000259" key="4">
    <source>
        <dbReference type="PROSITE" id="PS51387"/>
    </source>
</evidence>
<dbReference type="InterPro" id="IPR036683">
    <property type="entry name" value="CO_DH_flav_C_dom_sf"/>
</dbReference>
<dbReference type="SUPFAM" id="SSF55447">
    <property type="entry name" value="CO dehydrogenase flavoprotein C-terminal domain-like"/>
    <property type="match status" value="1"/>
</dbReference>
<gene>
    <name evidence="5" type="ORF">IO98_03085</name>
</gene>
<dbReference type="AlphaFoldDB" id="A0A084JR32"/>
<proteinExistence type="predicted"/>
<evidence type="ECO:0000256" key="1">
    <source>
        <dbReference type="ARBA" id="ARBA00022630"/>
    </source>
</evidence>